<dbReference type="AlphaFoldDB" id="A0A2N6LC62"/>
<dbReference type="Proteomes" id="UP000235081">
    <property type="component" value="Unassembled WGS sequence"/>
</dbReference>
<keyword evidence="2" id="KW-0812">Transmembrane</keyword>
<keyword evidence="2" id="KW-0472">Membrane</keyword>
<protein>
    <submittedName>
        <fullName evidence="3">Two-component sensor histidine kinase</fullName>
    </submittedName>
</protein>
<accession>A0A2N6LC62</accession>
<keyword evidence="3" id="KW-0418">Kinase</keyword>
<feature type="compositionally biased region" description="Polar residues" evidence="1">
    <location>
        <begin position="1"/>
        <end position="23"/>
    </location>
</feature>
<dbReference type="EMBL" id="NMQE01000515">
    <property type="protein sequence ID" value="PMB20399.1"/>
    <property type="molecule type" value="Genomic_DNA"/>
</dbReference>
<evidence type="ECO:0000256" key="2">
    <source>
        <dbReference type="SAM" id="Phobius"/>
    </source>
</evidence>
<dbReference type="GO" id="GO:0016301">
    <property type="term" value="F:kinase activity"/>
    <property type="evidence" value="ECO:0007669"/>
    <property type="project" value="UniProtKB-KW"/>
</dbReference>
<feature type="region of interest" description="Disordered" evidence="1">
    <location>
        <begin position="1"/>
        <end position="31"/>
    </location>
</feature>
<feature type="transmembrane region" description="Helical" evidence="2">
    <location>
        <begin position="53"/>
        <end position="76"/>
    </location>
</feature>
<gene>
    <name evidence="3" type="ORF">CEN46_16610</name>
</gene>
<feature type="non-terminal residue" evidence="3">
    <location>
        <position position="106"/>
    </location>
</feature>
<evidence type="ECO:0000313" key="4">
    <source>
        <dbReference type="Proteomes" id="UP000235081"/>
    </source>
</evidence>
<evidence type="ECO:0000256" key="1">
    <source>
        <dbReference type="SAM" id="MobiDB-lite"/>
    </source>
</evidence>
<evidence type="ECO:0000313" key="3">
    <source>
        <dbReference type="EMBL" id="PMB20399.1"/>
    </source>
</evidence>
<keyword evidence="3" id="KW-0808">Transferase</keyword>
<proteinExistence type="predicted"/>
<reference evidence="3 4" key="1">
    <citation type="submission" date="2017-07" db="EMBL/GenBank/DDBJ databases">
        <title>Genomes of Fischerella (Mastigocladus) sp. strains.</title>
        <authorList>
            <person name="Miller S.R."/>
        </authorList>
    </citation>
    <scope>NUCLEOTIDE SEQUENCE [LARGE SCALE GENOMIC DNA]</scope>
    <source>
        <strain evidence="3 4">CCMEE 5318</strain>
    </source>
</reference>
<sequence>MQTHKPTAFDNSLETTKVSVNDPSTDDELPTIEFPSRGKLKASSWRIHQKIGYGYFLAIGIGFFGSLAGLFVANFYRGQQIRELDHAHYQTQMLVNYKDAIADAQI</sequence>
<comment type="caution">
    <text evidence="3">The sequence shown here is derived from an EMBL/GenBank/DDBJ whole genome shotgun (WGS) entry which is preliminary data.</text>
</comment>
<keyword evidence="2" id="KW-1133">Transmembrane helix</keyword>
<organism evidence="3 4">
    <name type="scientific">Fischerella thermalis CCMEE 5318</name>
    <dbReference type="NCBI Taxonomy" id="2019666"/>
    <lineage>
        <taxon>Bacteria</taxon>
        <taxon>Bacillati</taxon>
        <taxon>Cyanobacteriota</taxon>
        <taxon>Cyanophyceae</taxon>
        <taxon>Nostocales</taxon>
        <taxon>Hapalosiphonaceae</taxon>
        <taxon>Fischerella</taxon>
    </lineage>
</organism>
<name>A0A2N6LC62_9CYAN</name>